<evidence type="ECO:0000259" key="15">
    <source>
        <dbReference type="PROSITE" id="PS50109"/>
    </source>
</evidence>
<feature type="domain" description="Histidine kinase" evidence="15">
    <location>
        <begin position="142"/>
        <end position="360"/>
    </location>
</feature>
<keyword evidence="8" id="KW-0547">Nucleotide-binding</keyword>
<dbReference type="SUPFAM" id="SSF158472">
    <property type="entry name" value="HAMP domain-like"/>
    <property type="match status" value="1"/>
</dbReference>
<dbReference type="Pfam" id="PF00672">
    <property type="entry name" value="HAMP"/>
    <property type="match status" value="1"/>
</dbReference>
<reference evidence="17 18" key="1">
    <citation type="submission" date="2021-01" db="EMBL/GenBank/DDBJ databases">
        <title>Tumebacillus sp. strain ITR2 16S ribosomal RNA gene Genome sequencing and assembly.</title>
        <authorList>
            <person name="Kang M."/>
        </authorList>
    </citation>
    <scope>NUCLEOTIDE SEQUENCE [LARGE SCALE GENOMIC DNA]</scope>
    <source>
        <strain evidence="17 18">ITR2</strain>
    </source>
</reference>
<dbReference type="SMART" id="SM00387">
    <property type="entry name" value="HATPase_c"/>
    <property type="match status" value="1"/>
</dbReference>
<evidence type="ECO:0000256" key="7">
    <source>
        <dbReference type="ARBA" id="ARBA00022692"/>
    </source>
</evidence>
<evidence type="ECO:0000259" key="16">
    <source>
        <dbReference type="PROSITE" id="PS50885"/>
    </source>
</evidence>
<evidence type="ECO:0000256" key="9">
    <source>
        <dbReference type="ARBA" id="ARBA00022777"/>
    </source>
</evidence>
<dbReference type="Gene3D" id="3.30.565.10">
    <property type="entry name" value="Histidine kinase-like ATPase, C-terminal domain"/>
    <property type="match status" value="1"/>
</dbReference>
<keyword evidence="9 17" id="KW-0418">Kinase</keyword>
<keyword evidence="5" id="KW-0597">Phosphoprotein</keyword>
<comment type="catalytic activity">
    <reaction evidence="1">
        <text>ATP + protein L-histidine = ADP + protein N-phospho-L-histidine.</text>
        <dbReference type="EC" id="2.7.13.3"/>
    </reaction>
</comment>
<comment type="caution">
    <text evidence="17">The sequence shown here is derived from an EMBL/GenBank/DDBJ whole genome shotgun (WGS) entry which is preliminary data.</text>
</comment>
<dbReference type="InterPro" id="IPR004358">
    <property type="entry name" value="Sig_transdc_His_kin-like_C"/>
</dbReference>
<dbReference type="PANTHER" id="PTHR45528">
    <property type="entry name" value="SENSOR HISTIDINE KINASE CPXA"/>
    <property type="match status" value="1"/>
</dbReference>
<evidence type="ECO:0000313" key="18">
    <source>
        <dbReference type="Proteomes" id="UP000602284"/>
    </source>
</evidence>
<keyword evidence="10" id="KW-0067">ATP-binding</keyword>
<keyword evidence="11 14" id="KW-1133">Transmembrane helix</keyword>
<feature type="transmembrane region" description="Helical" evidence="14">
    <location>
        <begin position="21"/>
        <end position="41"/>
    </location>
</feature>
<keyword evidence="18" id="KW-1185">Reference proteome</keyword>
<comment type="subcellular location">
    <subcellularLocation>
        <location evidence="2">Cell membrane</location>
        <topology evidence="2">Multi-pass membrane protein</topology>
    </subcellularLocation>
</comment>
<dbReference type="RefSeq" id="WP_201638125.1">
    <property type="nucleotide sequence ID" value="NZ_JAEQNB010000008.1"/>
</dbReference>
<protein>
    <recommendedName>
        <fullName evidence="3">histidine kinase</fullName>
        <ecNumber evidence="3">2.7.13.3</ecNumber>
    </recommendedName>
</protein>
<sequence>MIGTRVRWVREKLGSLQFKMLVYFLICWAGGMFFLALYATWANQNIWWKDYYYFYYLPLILFVVVFVLLFLILTRPMIRKLYRLVDDLQIIATGNLAHRANATGMDELSRVAVNLNDMAQQLEDMFDRELQLERSKVEFITNISHDIRTPLTSVVGYLRLMKSGACQNEAEERYYLNVAFQRALQLQGLIEDLFEYSKLASGDLPLERRLCNLTELLHQVIGEMVTVSSDSSAEVQKHVPATPVLLLIDVEKMVRVFENLLSNALKYSRHPRVIHLDLQEAGEEVRVAFTNRTEPISPADRERLFDRFFRVEPSRNHHTGGSGLGLSICKSILELHGGRMWMEYQEPDLIRFVVALPKTK</sequence>
<dbReference type="SUPFAM" id="SSF55874">
    <property type="entry name" value="ATPase domain of HSP90 chaperone/DNA topoisomerase II/histidine kinase"/>
    <property type="match status" value="1"/>
</dbReference>
<dbReference type="PRINTS" id="PR00344">
    <property type="entry name" value="BCTRLSENSOR"/>
</dbReference>
<feature type="domain" description="HAMP" evidence="16">
    <location>
        <begin position="75"/>
        <end position="127"/>
    </location>
</feature>
<dbReference type="Gene3D" id="6.10.340.10">
    <property type="match status" value="1"/>
</dbReference>
<dbReference type="EC" id="2.7.13.3" evidence="3"/>
<evidence type="ECO:0000256" key="3">
    <source>
        <dbReference type="ARBA" id="ARBA00012438"/>
    </source>
</evidence>
<keyword evidence="6" id="KW-0808">Transferase</keyword>
<dbReference type="InterPro" id="IPR003661">
    <property type="entry name" value="HisK_dim/P_dom"/>
</dbReference>
<keyword evidence="13 14" id="KW-0472">Membrane</keyword>
<dbReference type="PANTHER" id="PTHR45528:SF8">
    <property type="entry name" value="HISTIDINE KINASE"/>
    <property type="match status" value="1"/>
</dbReference>
<dbReference type="GO" id="GO:0016301">
    <property type="term" value="F:kinase activity"/>
    <property type="evidence" value="ECO:0007669"/>
    <property type="project" value="UniProtKB-KW"/>
</dbReference>
<dbReference type="PROSITE" id="PS50109">
    <property type="entry name" value="HIS_KIN"/>
    <property type="match status" value="1"/>
</dbReference>
<gene>
    <name evidence="17" type="ORF">JJB07_21280</name>
</gene>
<dbReference type="InterPro" id="IPR003660">
    <property type="entry name" value="HAMP_dom"/>
</dbReference>
<feature type="transmembrane region" description="Helical" evidence="14">
    <location>
        <begin position="53"/>
        <end position="73"/>
    </location>
</feature>
<evidence type="ECO:0000256" key="4">
    <source>
        <dbReference type="ARBA" id="ARBA00022475"/>
    </source>
</evidence>
<dbReference type="Gene3D" id="1.10.287.130">
    <property type="match status" value="1"/>
</dbReference>
<evidence type="ECO:0000256" key="2">
    <source>
        <dbReference type="ARBA" id="ARBA00004651"/>
    </source>
</evidence>
<evidence type="ECO:0000256" key="6">
    <source>
        <dbReference type="ARBA" id="ARBA00022679"/>
    </source>
</evidence>
<dbReference type="InterPro" id="IPR036890">
    <property type="entry name" value="HATPase_C_sf"/>
</dbReference>
<dbReference type="Pfam" id="PF02518">
    <property type="entry name" value="HATPase_c"/>
    <property type="match status" value="1"/>
</dbReference>
<dbReference type="SUPFAM" id="SSF47384">
    <property type="entry name" value="Homodimeric domain of signal transducing histidine kinase"/>
    <property type="match status" value="1"/>
</dbReference>
<dbReference type="Pfam" id="PF00512">
    <property type="entry name" value="HisKA"/>
    <property type="match status" value="1"/>
</dbReference>
<organism evidence="17 18">
    <name type="scientific">Tumebacillus amylolyticus</name>
    <dbReference type="NCBI Taxonomy" id="2801339"/>
    <lineage>
        <taxon>Bacteria</taxon>
        <taxon>Bacillati</taxon>
        <taxon>Bacillota</taxon>
        <taxon>Bacilli</taxon>
        <taxon>Bacillales</taxon>
        <taxon>Alicyclobacillaceae</taxon>
        <taxon>Tumebacillus</taxon>
    </lineage>
</organism>
<accession>A0ABS1JFS0</accession>
<evidence type="ECO:0000256" key="14">
    <source>
        <dbReference type="SAM" id="Phobius"/>
    </source>
</evidence>
<evidence type="ECO:0000256" key="12">
    <source>
        <dbReference type="ARBA" id="ARBA00023012"/>
    </source>
</evidence>
<evidence type="ECO:0000256" key="1">
    <source>
        <dbReference type="ARBA" id="ARBA00000085"/>
    </source>
</evidence>
<keyword evidence="7 14" id="KW-0812">Transmembrane</keyword>
<name>A0ABS1JFS0_9BACL</name>
<evidence type="ECO:0000256" key="11">
    <source>
        <dbReference type="ARBA" id="ARBA00022989"/>
    </source>
</evidence>
<evidence type="ECO:0000256" key="5">
    <source>
        <dbReference type="ARBA" id="ARBA00022553"/>
    </source>
</evidence>
<evidence type="ECO:0000313" key="17">
    <source>
        <dbReference type="EMBL" id="MBL0389131.1"/>
    </source>
</evidence>
<dbReference type="CDD" id="cd06225">
    <property type="entry name" value="HAMP"/>
    <property type="match status" value="1"/>
</dbReference>
<evidence type="ECO:0000256" key="13">
    <source>
        <dbReference type="ARBA" id="ARBA00023136"/>
    </source>
</evidence>
<dbReference type="CDD" id="cd00082">
    <property type="entry name" value="HisKA"/>
    <property type="match status" value="1"/>
</dbReference>
<dbReference type="EMBL" id="JAEQNB010000008">
    <property type="protein sequence ID" value="MBL0389131.1"/>
    <property type="molecule type" value="Genomic_DNA"/>
</dbReference>
<evidence type="ECO:0000256" key="10">
    <source>
        <dbReference type="ARBA" id="ARBA00022840"/>
    </source>
</evidence>
<dbReference type="SMART" id="SM00388">
    <property type="entry name" value="HisKA"/>
    <property type="match status" value="1"/>
</dbReference>
<dbReference type="SMART" id="SM00304">
    <property type="entry name" value="HAMP"/>
    <property type="match status" value="1"/>
</dbReference>
<evidence type="ECO:0000256" key="8">
    <source>
        <dbReference type="ARBA" id="ARBA00022741"/>
    </source>
</evidence>
<keyword evidence="4" id="KW-1003">Cell membrane</keyword>
<dbReference type="Proteomes" id="UP000602284">
    <property type="component" value="Unassembled WGS sequence"/>
</dbReference>
<proteinExistence type="predicted"/>
<keyword evidence="12" id="KW-0902">Two-component regulatory system</keyword>
<dbReference type="PROSITE" id="PS50885">
    <property type="entry name" value="HAMP"/>
    <property type="match status" value="1"/>
</dbReference>
<dbReference type="InterPro" id="IPR003594">
    <property type="entry name" value="HATPase_dom"/>
</dbReference>
<dbReference type="InterPro" id="IPR050398">
    <property type="entry name" value="HssS/ArlS-like"/>
</dbReference>
<dbReference type="InterPro" id="IPR036097">
    <property type="entry name" value="HisK_dim/P_sf"/>
</dbReference>
<dbReference type="InterPro" id="IPR005467">
    <property type="entry name" value="His_kinase_dom"/>
</dbReference>